<protein>
    <submittedName>
        <fullName evidence="8">Lipopolysaccharide biosynthesis protein</fullName>
    </submittedName>
</protein>
<feature type="transmembrane region" description="Helical" evidence="7">
    <location>
        <begin position="459"/>
        <end position="483"/>
    </location>
</feature>
<keyword evidence="4 7" id="KW-1133">Transmembrane helix</keyword>
<dbReference type="PANTHER" id="PTHR30250:SF11">
    <property type="entry name" value="O-ANTIGEN TRANSPORTER-RELATED"/>
    <property type="match status" value="1"/>
</dbReference>
<evidence type="ECO:0000256" key="2">
    <source>
        <dbReference type="ARBA" id="ARBA00022475"/>
    </source>
</evidence>
<evidence type="ECO:0000256" key="3">
    <source>
        <dbReference type="ARBA" id="ARBA00022692"/>
    </source>
</evidence>
<feature type="transmembrane region" description="Helical" evidence="7">
    <location>
        <begin position="192"/>
        <end position="214"/>
    </location>
</feature>
<evidence type="ECO:0000313" key="8">
    <source>
        <dbReference type="EMBL" id="MFD1529928.1"/>
    </source>
</evidence>
<evidence type="ECO:0000256" key="7">
    <source>
        <dbReference type="SAM" id="Phobius"/>
    </source>
</evidence>
<accession>A0ABW4FGZ6</accession>
<keyword evidence="3 7" id="KW-0812">Transmembrane</keyword>
<dbReference type="Proteomes" id="UP001597145">
    <property type="component" value="Unassembled WGS sequence"/>
</dbReference>
<evidence type="ECO:0000256" key="5">
    <source>
        <dbReference type="ARBA" id="ARBA00023136"/>
    </source>
</evidence>
<comment type="caution">
    <text evidence="8">The sequence shown here is derived from an EMBL/GenBank/DDBJ whole genome shotgun (WGS) entry which is preliminary data.</text>
</comment>
<feature type="transmembrane region" description="Helical" evidence="7">
    <location>
        <begin position="432"/>
        <end position="453"/>
    </location>
</feature>
<feature type="compositionally biased region" description="Basic and acidic residues" evidence="6">
    <location>
        <begin position="14"/>
        <end position="27"/>
    </location>
</feature>
<keyword evidence="5 7" id="KW-0472">Membrane</keyword>
<evidence type="ECO:0000256" key="1">
    <source>
        <dbReference type="ARBA" id="ARBA00004651"/>
    </source>
</evidence>
<feature type="region of interest" description="Disordered" evidence="6">
    <location>
        <begin position="1"/>
        <end position="38"/>
    </location>
</feature>
<feature type="transmembrane region" description="Helical" evidence="7">
    <location>
        <begin position="291"/>
        <end position="311"/>
    </location>
</feature>
<keyword evidence="2" id="KW-1003">Cell membrane</keyword>
<feature type="transmembrane region" description="Helical" evidence="7">
    <location>
        <begin position="370"/>
        <end position="389"/>
    </location>
</feature>
<name>A0ABW4FGZ6_9PSEU</name>
<dbReference type="RefSeq" id="WP_343975752.1">
    <property type="nucleotide sequence ID" value="NZ_BAAAJG010000008.1"/>
</dbReference>
<feature type="transmembrane region" description="Helical" evidence="7">
    <location>
        <begin position="323"/>
        <end position="344"/>
    </location>
</feature>
<feature type="transmembrane region" description="Helical" evidence="7">
    <location>
        <begin position="82"/>
        <end position="102"/>
    </location>
</feature>
<sequence length="494" mass="51992">MTHRHPIPLPAIVRPDHRGRTHPDPRADPPTQAFDPANARTVRIPVVVPDTVRIATVHNGGRIAAAEGSGPPGPDTGLHDGLALSVSSLIGSAAGFISWLIAARIMPTADVGNAQLVVSAFMLVGGVSQLNLGVGLMRWVPNAGQGTSRLVRRSLLLMMPLSGAIGLVYALITPRLAAIAAGPDGPFALGLLVFGLACTGWVVFIVHDFLLVALGKPWWTAWRNGLFAVVRLGLLLALGGVLTLGEFGVVLSWVAPIVVWIALGTVVIGVLSRRATARATTDRTPCRADIIGFLAPTAVSQAAISLLYNQIPVLVNVRFGPEVGIVFFIAWQAVMVIDLAAVYFMDSMSVSVGREPHRINELAAAARRRLMIIFLPALALGAALARPLLMIFGAEYAAAENVLRLLLLGLAFRLVVAHELGVRQAIGWGIGFARLQLTSSVLVLLVAIVVPVTGGGVSALMPVAIGYVAAQVISAAAVLLFPARRRADLEVRSP</sequence>
<gene>
    <name evidence="8" type="ORF">ACFSCY_10785</name>
</gene>
<feature type="transmembrane region" description="Helical" evidence="7">
    <location>
        <begin position="226"/>
        <end position="244"/>
    </location>
</feature>
<organism evidence="8 9">
    <name type="scientific">Pseudonocardia aurantiaca</name>
    <dbReference type="NCBI Taxonomy" id="75290"/>
    <lineage>
        <taxon>Bacteria</taxon>
        <taxon>Bacillati</taxon>
        <taxon>Actinomycetota</taxon>
        <taxon>Actinomycetes</taxon>
        <taxon>Pseudonocardiales</taxon>
        <taxon>Pseudonocardiaceae</taxon>
        <taxon>Pseudonocardia</taxon>
    </lineage>
</organism>
<reference evidence="9" key="1">
    <citation type="journal article" date="2019" name="Int. J. Syst. Evol. Microbiol.">
        <title>The Global Catalogue of Microorganisms (GCM) 10K type strain sequencing project: providing services to taxonomists for standard genome sequencing and annotation.</title>
        <authorList>
            <consortium name="The Broad Institute Genomics Platform"/>
            <consortium name="The Broad Institute Genome Sequencing Center for Infectious Disease"/>
            <person name="Wu L."/>
            <person name="Ma J."/>
        </authorList>
    </citation>
    <scope>NUCLEOTIDE SEQUENCE [LARGE SCALE GENOMIC DNA]</scope>
    <source>
        <strain evidence="9">JCM 12165</strain>
    </source>
</reference>
<feature type="transmembrane region" description="Helical" evidence="7">
    <location>
        <begin position="250"/>
        <end position="271"/>
    </location>
</feature>
<proteinExistence type="predicted"/>
<comment type="subcellular location">
    <subcellularLocation>
        <location evidence="1">Cell membrane</location>
        <topology evidence="1">Multi-pass membrane protein</topology>
    </subcellularLocation>
</comment>
<evidence type="ECO:0000313" key="9">
    <source>
        <dbReference type="Proteomes" id="UP001597145"/>
    </source>
</evidence>
<evidence type="ECO:0000256" key="4">
    <source>
        <dbReference type="ARBA" id="ARBA00022989"/>
    </source>
</evidence>
<feature type="transmembrane region" description="Helical" evidence="7">
    <location>
        <begin position="114"/>
        <end position="134"/>
    </location>
</feature>
<keyword evidence="9" id="KW-1185">Reference proteome</keyword>
<dbReference type="InterPro" id="IPR050833">
    <property type="entry name" value="Poly_Biosynth_Transport"/>
</dbReference>
<feature type="transmembrane region" description="Helical" evidence="7">
    <location>
        <begin position="155"/>
        <end position="172"/>
    </location>
</feature>
<dbReference type="EMBL" id="JBHUCP010000006">
    <property type="protein sequence ID" value="MFD1529928.1"/>
    <property type="molecule type" value="Genomic_DNA"/>
</dbReference>
<evidence type="ECO:0000256" key="6">
    <source>
        <dbReference type="SAM" id="MobiDB-lite"/>
    </source>
</evidence>
<dbReference type="PANTHER" id="PTHR30250">
    <property type="entry name" value="PST FAMILY PREDICTED COLANIC ACID TRANSPORTER"/>
    <property type="match status" value="1"/>
</dbReference>
<feature type="transmembrane region" description="Helical" evidence="7">
    <location>
        <begin position="401"/>
        <end position="420"/>
    </location>
</feature>